<dbReference type="Proteomes" id="UP000038009">
    <property type="component" value="Unassembled WGS sequence"/>
</dbReference>
<organism evidence="1 2">
    <name type="scientific">Leptomonas seymouri</name>
    <dbReference type="NCBI Taxonomy" id="5684"/>
    <lineage>
        <taxon>Eukaryota</taxon>
        <taxon>Discoba</taxon>
        <taxon>Euglenozoa</taxon>
        <taxon>Kinetoplastea</taxon>
        <taxon>Metakinetoplastina</taxon>
        <taxon>Trypanosomatida</taxon>
        <taxon>Trypanosomatidae</taxon>
        <taxon>Leishmaniinae</taxon>
        <taxon>Leptomonas</taxon>
    </lineage>
</organism>
<dbReference type="VEuPathDB" id="TriTrypDB:Lsey_0099_0020"/>
<protein>
    <recommendedName>
        <fullName evidence="3">MICOS complex subunit</fullName>
    </recommendedName>
</protein>
<sequence>MSNSHTSQTLVVWNGEWPYVKCGVSEVRAVTTRAIASVNALIDVPACLARARKYTAAADNFVTTQSAKAGSQLESHQWVVPAIGIALTSSFVVVKSAPWGGAKMLRNGVLTAAALTAFMYPREIANRVDAIMPFSTAAVKDDAKKANKGA</sequence>
<dbReference type="OMA" id="YPHELRR"/>
<reference evidence="1 2" key="1">
    <citation type="journal article" date="2015" name="PLoS Pathog.">
        <title>Leptomonas seymouri: Adaptations to the Dixenous Life Cycle Analyzed by Genome Sequencing, Transcriptome Profiling and Co-infection with Leishmania donovani.</title>
        <authorList>
            <person name="Kraeva N."/>
            <person name="Butenko A."/>
            <person name="Hlavacova J."/>
            <person name="Kostygov A."/>
            <person name="Myskova J."/>
            <person name="Grybchuk D."/>
            <person name="Lestinova T."/>
            <person name="Votypka J."/>
            <person name="Volf P."/>
            <person name="Opperdoes F."/>
            <person name="Flegontov P."/>
            <person name="Lukes J."/>
            <person name="Yurchenko V."/>
        </authorList>
    </citation>
    <scope>NUCLEOTIDE SEQUENCE [LARGE SCALE GENOMIC DNA]</scope>
    <source>
        <strain evidence="1 2">ATCC 30220</strain>
    </source>
</reference>
<dbReference type="OrthoDB" id="261844at2759"/>
<dbReference type="EMBL" id="LJSK01000099">
    <property type="protein sequence ID" value="KPI87169.1"/>
    <property type="molecule type" value="Genomic_DNA"/>
</dbReference>
<dbReference type="AlphaFoldDB" id="A0A0N0P635"/>
<gene>
    <name evidence="1" type="ORF">ABL78_3731</name>
</gene>
<accession>A0A0N0P635</accession>
<proteinExistence type="predicted"/>
<keyword evidence="2" id="KW-1185">Reference proteome</keyword>
<evidence type="ECO:0000313" key="2">
    <source>
        <dbReference type="Proteomes" id="UP000038009"/>
    </source>
</evidence>
<evidence type="ECO:0000313" key="1">
    <source>
        <dbReference type="EMBL" id="KPI87169.1"/>
    </source>
</evidence>
<comment type="caution">
    <text evidence="1">The sequence shown here is derived from an EMBL/GenBank/DDBJ whole genome shotgun (WGS) entry which is preliminary data.</text>
</comment>
<name>A0A0N0P635_LEPSE</name>
<evidence type="ECO:0008006" key="3">
    <source>
        <dbReference type="Google" id="ProtNLM"/>
    </source>
</evidence>